<evidence type="ECO:0000256" key="2">
    <source>
        <dbReference type="SAM" id="Phobius"/>
    </source>
</evidence>
<feature type="region of interest" description="Disordered" evidence="1">
    <location>
        <begin position="163"/>
        <end position="197"/>
    </location>
</feature>
<accession>A0A8H6FHP4</accession>
<keyword evidence="2" id="KW-0472">Membrane</keyword>
<feature type="transmembrane region" description="Helical" evidence="2">
    <location>
        <begin position="114"/>
        <end position="137"/>
    </location>
</feature>
<dbReference type="RefSeq" id="XP_037159361.1">
    <property type="nucleotide sequence ID" value="XM_037313725.1"/>
</dbReference>
<proteinExistence type="predicted"/>
<organism evidence="3 4">
    <name type="scientific">Letharia columbiana</name>
    <dbReference type="NCBI Taxonomy" id="112416"/>
    <lineage>
        <taxon>Eukaryota</taxon>
        <taxon>Fungi</taxon>
        <taxon>Dikarya</taxon>
        <taxon>Ascomycota</taxon>
        <taxon>Pezizomycotina</taxon>
        <taxon>Lecanoromycetes</taxon>
        <taxon>OSLEUM clade</taxon>
        <taxon>Lecanoromycetidae</taxon>
        <taxon>Lecanorales</taxon>
        <taxon>Lecanorineae</taxon>
        <taxon>Parmeliaceae</taxon>
        <taxon>Letharia</taxon>
    </lineage>
</organism>
<evidence type="ECO:0000313" key="4">
    <source>
        <dbReference type="Proteomes" id="UP000578531"/>
    </source>
</evidence>
<dbReference type="Proteomes" id="UP000578531">
    <property type="component" value="Unassembled WGS sequence"/>
</dbReference>
<keyword evidence="2" id="KW-0812">Transmembrane</keyword>
<dbReference type="AlphaFoldDB" id="A0A8H6FHP4"/>
<comment type="caution">
    <text evidence="3">The sequence shown here is derived from an EMBL/GenBank/DDBJ whole genome shotgun (WGS) entry which is preliminary data.</text>
</comment>
<gene>
    <name evidence="3" type="ORF">HO173_011848</name>
</gene>
<dbReference type="EMBL" id="JACCJC010000079">
    <property type="protein sequence ID" value="KAF6228546.1"/>
    <property type="molecule type" value="Genomic_DNA"/>
</dbReference>
<name>A0A8H6FHP4_9LECA</name>
<evidence type="ECO:0000313" key="3">
    <source>
        <dbReference type="EMBL" id="KAF6228546.1"/>
    </source>
</evidence>
<dbReference type="OrthoDB" id="5427075at2759"/>
<keyword evidence="2" id="KW-1133">Transmembrane helix</keyword>
<protein>
    <submittedName>
        <fullName evidence="3">Uncharacterized protein</fullName>
    </submittedName>
</protein>
<keyword evidence="4" id="KW-1185">Reference proteome</keyword>
<evidence type="ECO:0000256" key="1">
    <source>
        <dbReference type="SAM" id="MobiDB-lite"/>
    </source>
</evidence>
<sequence length="197" mass="21261">MAAAAPSRLLCHAYIVLDLPFGLPPVCFHNHRSFSLRQALRIFVQANFLKDHPPLANLAASTAPQETTMLHVINRMLPGNTSQTPEPPPTFNASSSTITSLNFQQGSQWGPSGIGTVVFGCVASVLGILALWMMFWLGQREPAHAVRPDENMDLQHRHADAAASDDDMALGYLPHDGDADPDATEGHRTDAGVDTEA</sequence>
<reference evidence="3 4" key="1">
    <citation type="journal article" date="2020" name="Genomics">
        <title>Complete, high-quality genomes from long-read metagenomic sequencing of two wolf lichen thalli reveals enigmatic genome architecture.</title>
        <authorList>
            <person name="McKenzie S.K."/>
            <person name="Walston R.F."/>
            <person name="Allen J.L."/>
        </authorList>
    </citation>
    <scope>NUCLEOTIDE SEQUENCE [LARGE SCALE GENOMIC DNA]</scope>
    <source>
        <strain evidence="3">WasteWater2</strain>
    </source>
</reference>
<dbReference type="GeneID" id="59293488"/>